<dbReference type="PANTHER" id="PTHR45138">
    <property type="entry name" value="REGULATORY COMPONENTS OF SENSORY TRANSDUCTION SYSTEM"/>
    <property type="match status" value="1"/>
</dbReference>
<dbReference type="Pfam" id="PF00990">
    <property type="entry name" value="GGDEF"/>
    <property type="match status" value="1"/>
</dbReference>
<dbReference type="AlphaFoldDB" id="A0A2N1PI60"/>
<reference evidence="5 6" key="1">
    <citation type="journal article" date="2017" name="ISME J.">
        <title>Potential for microbial H2 and metal transformations associated with novel bacteria and archaea in deep terrestrial subsurface sediments.</title>
        <authorList>
            <person name="Hernsdorf A.W."/>
            <person name="Amano Y."/>
            <person name="Miyakawa K."/>
            <person name="Ise K."/>
            <person name="Suzuki Y."/>
            <person name="Anantharaman K."/>
            <person name="Probst A."/>
            <person name="Burstein D."/>
            <person name="Thomas B.C."/>
            <person name="Banfield J.F."/>
        </authorList>
    </citation>
    <scope>NUCLEOTIDE SEQUENCE [LARGE SCALE GENOMIC DNA]</scope>
    <source>
        <strain evidence="5">HGW-Wallbacteria-1</strain>
    </source>
</reference>
<feature type="domain" description="GGDEF" evidence="4">
    <location>
        <begin position="489"/>
        <end position="623"/>
    </location>
</feature>
<evidence type="ECO:0000259" key="4">
    <source>
        <dbReference type="PROSITE" id="PS50887"/>
    </source>
</evidence>
<evidence type="ECO:0000313" key="6">
    <source>
        <dbReference type="Proteomes" id="UP000233256"/>
    </source>
</evidence>
<dbReference type="EMBL" id="PGXC01000073">
    <property type="protein sequence ID" value="PKK88031.1"/>
    <property type="molecule type" value="Genomic_DNA"/>
</dbReference>
<dbReference type="Gene3D" id="6.10.340.10">
    <property type="match status" value="1"/>
</dbReference>
<dbReference type="InterPro" id="IPR003660">
    <property type="entry name" value="HAMP_dom"/>
</dbReference>
<dbReference type="InterPro" id="IPR050469">
    <property type="entry name" value="Diguanylate_Cyclase"/>
</dbReference>
<evidence type="ECO:0000256" key="2">
    <source>
        <dbReference type="SAM" id="Phobius"/>
    </source>
</evidence>
<keyword evidence="2" id="KW-0472">Membrane</keyword>
<dbReference type="PROSITE" id="PS50887">
    <property type="entry name" value="GGDEF"/>
    <property type="match status" value="1"/>
</dbReference>
<proteinExistence type="predicted"/>
<accession>A0A2N1PI60</accession>
<dbReference type="InterPro" id="IPR043128">
    <property type="entry name" value="Rev_trsase/Diguanyl_cyclase"/>
</dbReference>
<dbReference type="InterPro" id="IPR000160">
    <property type="entry name" value="GGDEF_dom"/>
</dbReference>
<feature type="region of interest" description="Disordered" evidence="1">
    <location>
        <begin position="387"/>
        <end position="411"/>
    </location>
</feature>
<dbReference type="CDD" id="cd06225">
    <property type="entry name" value="HAMP"/>
    <property type="match status" value="1"/>
</dbReference>
<comment type="caution">
    <text evidence="5">The sequence shown here is derived from an EMBL/GenBank/DDBJ whole genome shotgun (WGS) entry which is preliminary data.</text>
</comment>
<evidence type="ECO:0000313" key="5">
    <source>
        <dbReference type="EMBL" id="PKK88031.1"/>
    </source>
</evidence>
<dbReference type="FunFam" id="3.30.70.270:FF:000001">
    <property type="entry name" value="Diguanylate cyclase domain protein"/>
    <property type="match status" value="1"/>
</dbReference>
<name>A0A2N1PI60_9BACT</name>
<organism evidence="5 6">
    <name type="scientific">Candidatus Wallbacteria bacterium HGW-Wallbacteria-1</name>
    <dbReference type="NCBI Taxonomy" id="2013854"/>
    <lineage>
        <taxon>Bacteria</taxon>
        <taxon>Candidatus Walliibacteriota</taxon>
    </lineage>
</organism>
<keyword evidence="2" id="KW-0812">Transmembrane</keyword>
<dbReference type="InterPro" id="IPR029787">
    <property type="entry name" value="Nucleotide_cyclase"/>
</dbReference>
<evidence type="ECO:0000256" key="1">
    <source>
        <dbReference type="SAM" id="MobiDB-lite"/>
    </source>
</evidence>
<dbReference type="SMART" id="SM00267">
    <property type="entry name" value="GGDEF"/>
    <property type="match status" value="1"/>
</dbReference>
<sequence length="625" mass="68134">MRLRTRLSLTFGLLTLAAAVIASYAVFIQIYGNLETLNSERLDSVATLVARSVDPENIVRFTRPSDWFNPDYRRLKRKLMDFQRANSLSWVALYRYDGTLFRAIADGSEQGDSFCPDFPIYDVSENMQKALSGEGGLVSTYTDAYGTYLMANTPVKNRSGEVVAIVDVSLSASKLTEAKKAAMTRAIAITLGIMAFTILVSFIVSSRLAKPVGLLEAGARELASGNLEHQVQSASGSPLEIAYLTGAFNDMAHSLLSSQNSLKMRITELGALCDLSKELSFAPNVDTVIESVLAKIVETTGCSCAAYLSREEMETQAPDHYVPAPDIDTEDYRNIVTQETAEVAETLNSGKINVSTAGNPHFLVIPVRSEDRIPGVVICFGNLRNSTATSTPTSASTSTPTSSSTSSPSAASQINQLAVPGMVTNAVTDPFSESKIHFAETVTGHLGLVLEKIRLYELAITDGLTGLYVHRYFQGALEREIKRARRYKTETSLLLFDIDHFKNFNDTYGHQMGDVVLSQVAGIICGTIRDNLDIASRYGGEEFTIILPETGTESALLVAERLRVAIASHEFTNGVTTVHVTISIGISTFPVHSEDRMTLIARADEALYECKEGGRNCCRVWEPKS</sequence>
<dbReference type="PANTHER" id="PTHR45138:SF9">
    <property type="entry name" value="DIGUANYLATE CYCLASE DGCM-RELATED"/>
    <property type="match status" value="1"/>
</dbReference>
<dbReference type="CDD" id="cd01949">
    <property type="entry name" value="GGDEF"/>
    <property type="match status" value="1"/>
</dbReference>
<dbReference type="PROSITE" id="PS50885">
    <property type="entry name" value="HAMP"/>
    <property type="match status" value="1"/>
</dbReference>
<dbReference type="SUPFAM" id="SSF55073">
    <property type="entry name" value="Nucleotide cyclase"/>
    <property type="match status" value="1"/>
</dbReference>
<dbReference type="GO" id="GO:0007165">
    <property type="term" value="P:signal transduction"/>
    <property type="evidence" value="ECO:0007669"/>
    <property type="project" value="InterPro"/>
</dbReference>
<protein>
    <recommendedName>
        <fullName evidence="7">Diguanylate cyclase</fullName>
    </recommendedName>
</protein>
<dbReference type="Pfam" id="PF00672">
    <property type="entry name" value="HAMP"/>
    <property type="match status" value="1"/>
</dbReference>
<dbReference type="GO" id="GO:0005886">
    <property type="term" value="C:plasma membrane"/>
    <property type="evidence" value="ECO:0007669"/>
    <property type="project" value="TreeGrafter"/>
</dbReference>
<evidence type="ECO:0008006" key="7">
    <source>
        <dbReference type="Google" id="ProtNLM"/>
    </source>
</evidence>
<feature type="transmembrane region" description="Helical" evidence="2">
    <location>
        <begin position="182"/>
        <end position="204"/>
    </location>
</feature>
<keyword evidence="2" id="KW-1133">Transmembrane helix</keyword>
<dbReference type="InterPro" id="IPR029016">
    <property type="entry name" value="GAF-like_dom_sf"/>
</dbReference>
<feature type="domain" description="HAMP" evidence="3">
    <location>
        <begin position="206"/>
        <end position="260"/>
    </location>
</feature>
<dbReference type="Gene3D" id="3.30.70.270">
    <property type="match status" value="1"/>
</dbReference>
<dbReference type="NCBIfam" id="TIGR00254">
    <property type="entry name" value="GGDEF"/>
    <property type="match status" value="1"/>
</dbReference>
<dbReference type="Proteomes" id="UP000233256">
    <property type="component" value="Unassembled WGS sequence"/>
</dbReference>
<dbReference type="GO" id="GO:0052621">
    <property type="term" value="F:diguanylate cyclase activity"/>
    <property type="evidence" value="ECO:0007669"/>
    <property type="project" value="TreeGrafter"/>
</dbReference>
<dbReference type="GO" id="GO:1902201">
    <property type="term" value="P:negative regulation of bacterial-type flagellum-dependent cell motility"/>
    <property type="evidence" value="ECO:0007669"/>
    <property type="project" value="TreeGrafter"/>
</dbReference>
<dbReference type="SUPFAM" id="SSF55781">
    <property type="entry name" value="GAF domain-like"/>
    <property type="match status" value="1"/>
</dbReference>
<dbReference type="Gene3D" id="3.30.450.40">
    <property type="match status" value="1"/>
</dbReference>
<gene>
    <name evidence="5" type="ORF">CVV64_20560</name>
</gene>
<dbReference type="GO" id="GO:0043709">
    <property type="term" value="P:cell adhesion involved in single-species biofilm formation"/>
    <property type="evidence" value="ECO:0007669"/>
    <property type="project" value="TreeGrafter"/>
</dbReference>
<dbReference type="SMART" id="SM00304">
    <property type="entry name" value="HAMP"/>
    <property type="match status" value="1"/>
</dbReference>
<evidence type="ECO:0000259" key="3">
    <source>
        <dbReference type="PROSITE" id="PS50885"/>
    </source>
</evidence>